<evidence type="ECO:0000313" key="4">
    <source>
        <dbReference type="Proteomes" id="UP000288216"/>
    </source>
</evidence>
<dbReference type="EMBL" id="BFAA01004390">
    <property type="protein sequence ID" value="GCB67592.1"/>
    <property type="molecule type" value="Genomic_DNA"/>
</dbReference>
<dbReference type="OMA" id="WPIGCER"/>
<gene>
    <name evidence="3" type="ORF">scyTo_0010272</name>
</gene>
<name>A0A401P393_SCYTO</name>
<keyword evidence="2" id="KW-0732">Signal</keyword>
<evidence type="ECO:0000256" key="1">
    <source>
        <dbReference type="SAM" id="MobiDB-lite"/>
    </source>
</evidence>
<dbReference type="AlphaFoldDB" id="A0A401P393"/>
<dbReference type="Proteomes" id="UP000288216">
    <property type="component" value="Unassembled WGS sequence"/>
</dbReference>
<evidence type="ECO:0000256" key="2">
    <source>
        <dbReference type="SAM" id="SignalP"/>
    </source>
</evidence>
<accession>A0A401P393</accession>
<feature type="compositionally biased region" description="Basic residues" evidence="1">
    <location>
        <begin position="162"/>
        <end position="181"/>
    </location>
</feature>
<organism evidence="3 4">
    <name type="scientific">Scyliorhinus torazame</name>
    <name type="common">Cloudy catshark</name>
    <name type="synonym">Catulus torazame</name>
    <dbReference type="NCBI Taxonomy" id="75743"/>
    <lineage>
        <taxon>Eukaryota</taxon>
        <taxon>Metazoa</taxon>
        <taxon>Chordata</taxon>
        <taxon>Craniata</taxon>
        <taxon>Vertebrata</taxon>
        <taxon>Chondrichthyes</taxon>
        <taxon>Elasmobranchii</taxon>
        <taxon>Galeomorphii</taxon>
        <taxon>Galeoidea</taxon>
        <taxon>Carcharhiniformes</taxon>
        <taxon>Scyliorhinidae</taxon>
        <taxon>Scyliorhinus</taxon>
    </lineage>
</organism>
<feature type="chain" id="PRO_5019103191" evidence="2">
    <location>
        <begin position="22"/>
        <end position="181"/>
    </location>
</feature>
<evidence type="ECO:0000313" key="3">
    <source>
        <dbReference type="EMBL" id="GCB67592.1"/>
    </source>
</evidence>
<protein>
    <submittedName>
        <fullName evidence="3">Uncharacterized protein</fullName>
    </submittedName>
</protein>
<proteinExistence type="predicted"/>
<feature type="compositionally biased region" description="Polar residues" evidence="1">
    <location>
        <begin position="140"/>
        <end position="161"/>
    </location>
</feature>
<dbReference type="OrthoDB" id="9938846at2759"/>
<reference evidence="3 4" key="1">
    <citation type="journal article" date="2018" name="Nat. Ecol. Evol.">
        <title>Shark genomes provide insights into elasmobranch evolution and the origin of vertebrates.</title>
        <authorList>
            <person name="Hara Y"/>
            <person name="Yamaguchi K"/>
            <person name="Onimaru K"/>
            <person name="Kadota M"/>
            <person name="Koyanagi M"/>
            <person name="Keeley SD"/>
            <person name="Tatsumi K"/>
            <person name="Tanaka K"/>
            <person name="Motone F"/>
            <person name="Kageyama Y"/>
            <person name="Nozu R"/>
            <person name="Adachi N"/>
            <person name="Nishimura O"/>
            <person name="Nakagawa R"/>
            <person name="Tanegashima C"/>
            <person name="Kiyatake I"/>
            <person name="Matsumoto R"/>
            <person name="Murakumo K"/>
            <person name="Nishida K"/>
            <person name="Terakita A"/>
            <person name="Kuratani S"/>
            <person name="Sato K"/>
            <person name="Hyodo S Kuraku.S."/>
        </authorList>
    </citation>
    <scope>NUCLEOTIDE SEQUENCE [LARGE SCALE GENOMIC DNA]</scope>
</reference>
<sequence>MTIFRVLVYLMLCVLGRTAHGLLLGADLTRCSPSLVGNQWQETPSLGCKLCRCLQLGKDLFQECETPMRPSAWPIGCERVRVGCNYTIVRTNRPDVHCPGWSYTSYKYLIRVTGFVWDAETGVIGTTGFKQSDFAQQFAPSNVKQQEEIPNTGSPAQLNSIKKQKRRLKTKLNSKKKRKQV</sequence>
<keyword evidence="4" id="KW-1185">Reference proteome</keyword>
<feature type="signal peptide" evidence="2">
    <location>
        <begin position="1"/>
        <end position="21"/>
    </location>
</feature>
<comment type="caution">
    <text evidence="3">The sequence shown here is derived from an EMBL/GenBank/DDBJ whole genome shotgun (WGS) entry which is preliminary data.</text>
</comment>
<feature type="region of interest" description="Disordered" evidence="1">
    <location>
        <begin position="140"/>
        <end position="181"/>
    </location>
</feature>